<gene>
    <name evidence="2" type="ORF">FHR82_005986</name>
</gene>
<proteinExistence type="predicted"/>
<keyword evidence="3" id="KW-1185">Reference proteome</keyword>
<reference evidence="2 3" key="1">
    <citation type="submission" date="2020-08" db="EMBL/GenBank/DDBJ databases">
        <title>Genomic Encyclopedia of Type Strains, Phase III (KMG-III): the genomes of soil and plant-associated and newly described type strains.</title>
        <authorList>
            <person name="Whitman W."/>
        </authorList>
    </citation>
    <scope>NUCLEOTIDE SEQUENCE [LARGE SCALE GENOMIC DNA]</scope>
    <source>
        <strain evidence="2 3">CECT 8960</strain>
    </source>
</reference>
<dbReference type="EMBL" id="JACHJQ010000006">
    <property type="protein sequence ID" value="MBB4909728.1"/>
    <property type="molecule type" value="Genomic_DNA"/>
</dbReference>
<dbReference type="Proteomes" id="UP000520767">
    <property type="component" value="Unassembled WGS sequence"/>
</dbReference>
<name>A0A7W7QA76_9PSEU</name>
<organism evidence="2 3">
    <name type="scientific">Actinophytocola algeriensis</name>
    <dbReference type="NCBI Taxonomy" id="1768010"/>
    <lineage>
        <taxon>Bacteria</taxon>
        <taxon>Bacillati</taxon>
        <taxon>Actinomycetota</taxon>
        <taxon>Actinomycetes</taxon>
        <taxon>Pseudonocardiales</taxon>
        <taxon>Pseudonocardiaceae</taxon>
    </lineage>
</organism>
<feature type="region of interest" description="Disordered" evidence="1">
    <location>
        <begin position="1"/>
        <end position="33"/>
    </location>
</feature>
<accession>A0A7W7QA76</accession>
<dbReference type="AlphaFoldDB" id="A0A7W7QA76"/>
<protein>
    <submittedName>
        <fullName evidence="2">Uncharacterized protein</fullName>
    </submittedName>
</protein>
<evidence type="ECO:0000313" key="2">
    <source>
        <dbReference type="EMBL" id="MBB4909728.1"/>
    </source>
</evidence>
<evidence type="ECO:0000313" key="3">
    <source>
        <dbReference type="Proteomes" id="UP000520767"/>
    </source>
</evidence>
<sequence length="33" mass="3468">MRAAEEALPTPLPAGERSTSTAPLPRFLAAKCN</sequence>
<evidence type="ECO:0000256" key="1">
    <source>
        <dbReference type="SAM" id="MobiDB-lite"/>
    </source>
</evidence>
<comment type="caution">
    <text evidence="2">The sequence shown here is derived from an EMBL/GenBank/DDBJ whole genome shotgun (WGS) entry which is preliminary data.</text>
</comment>